<sequence>MNFVALTGAVISEVKIINLSSGAPLCRFTFEADGRSFNCLISGMLAYDFVYEVEEGTFLTFEARINDRMQLVLVNYTLDKKGLSFHSAAAYQDTGYPHKKIS</sequence>
<protein>
    <submittedName>
        <fullName evidence="1">SsDNA-binding protein</fullName>
    </submittedName>
</protein>
<dbReference type="AlphaFoldDB" id="A0AAW9JQR4"/>
<dbReference type="EMBL" id="JAVBVO010000003">
    <property type="protein sequence ID" value="MDZ5757928.1"/>
    <property type="molecule type" value="Genomic_DNA"/>
</dbReference>
<comment type="caution">
    <text evidence="1">The sequence shown here is derived from an EMBL/GenBank/DDBJ whole genome shotgun (WGS) entry which is preliminary data.</text>
</comment>
<name>A0AAW9JQR4_CARML</name>
<gene>
    <name evidence="1" type="ORF">RAK27_04580</name>
</gene>
<evidence type="ECO:0000313" key="1">
    <source>
        <dbReference type="EMBL" id="MDZ5757928.1"/>
    </source>
</evidence>
<proteinExistence type="predicted"/>
<dbReference type="RefSeq" id="WP_010053794.1">
    <property type="nucleotide sequence ID" value="NZ_BJOJ01000007.1"/>
</dbReference>
<organism evidence="1 2">
    <name type="scientific">Carnobacterium maltaromaticum</name>
    <name type="common">Carnobacterium piscicola</name>
    <dbReference type="NCBI Taxonomy" id="2751"/>
    <lineage>
        <taxon>Bacteria</taxon>
        <taxon>Bacillati</taxon>
        <taxon>Bacillota</taxon>
        <taxon>Bacilli</taxon>
        <taxon>Lactobacillales</taxon>
        <taxon>Carnobacteriaceae</taxon>
        <taxon>Carnobacterium</taxon>
    </lineage>
</organism>
<reference evidence="1" key="1">
    <citation type="submission" date="2023-08" db="EMBL/GenBank/DDBJ databases">
        <title>Genomic characterization of piscicolin 126 produced by Carnobacterium maltaromaticum CM22 strain isolated from salmon (Salmo salar).</title>
        <authorList>
            <person name="Gonzalez-Gragera E."/>
            <person name="Garcia-Lopez J.D."/>
            <person name="Teso-Perez C."/>
            <person name="Gimenez-Hernandez I."/>
            <person name="Peralta-Sanchez J.M."/>
            <person name="Valdivia E."/>
            <person name="Montalban-Lopez M."/>
            <person name="Martin-Platero A.M."/>
            <person name="Banos A."/>
            <person name="Martinez-Bueno M."/>
        </authorList>
    </citation>
    <scope>NUCLEOTIDE SEQUENCE</scope>
    <source>
        <strain evidence="1">CM22</strain>
    </source>
</reference>
<accession>A0AAW9JQR4</accession>
<evidence type="ECO:0000313" key="2">
    <source>
        <dbReference type="Proteomes" id="UP001290462"/>
    </source>
</evidence>
<dbReference type="Proteomes" id="UP001290462">
    <property type="component" value="Unassembled WGS sequence"/>
</dbReference>